<reference evidence="2" key="1">
    <citation type="submission" date="2015-04" db="UniProtKB">
        <authorList>
            <consortium name="EnsemblPlants"/>
        </authorList>
    </citation>
    <scope>IDENTIFICATION</scope>
</reference>
<proteinExistence type="predicted"/>
<evidence type="ECO:0000313" key="2">
    <source>
        <dbReference type="EnsemblPlants" id="OMERI03G03750.1"/>
    </source>
</evidence>
<feature type="compositionally biased region" description="Basic and acidic residues" evidence="1">
    <location>
        <begin position="11"/>
        <end position="23"/>
    </location>
</feature>
<name>A0A0E0CV94_9ORYZ</name>
<dbReference type="HOGENOM" id="CLU_2268069_0_0_1"/>
<keyword evidence="3" id="KW-1185">Reference proteome</keyword>
<reference evidence="2" key="2">
    <citation type="submission" date="2018-05" db="EMBL/GenBank/DDBJ databases">
        <title>OmerRS3 (Oryza meridionalis Reference Sequence Version 3).</title>
        <authorList>
            <person name="Zhang J."/>
            <person name="Kudrna D."/>
            <person name="Lee S."/>
            <person name="Talag J."/>
            <person name="Welchert J."/>
            <person name="Wing R.A."/>
        </authorList>
    </citation>
    <scope>NUCLEOTIDE SEQUENCE [LARGE SCALE GENOMIC DNA]</scope>
    <source>
        <strain evidence="2">cv. OR44</strain>
    </source>
</reference>
<sequence length="103" mass="11273">MELNTTQARKRQADHLDRPRAGDQARQLGGWEMSLPQPTAADRTYAYSGAPPRPPGAQAFFSRQSRADGRGFLASPVTVVRVTRLPLYPVGLARSAAQSQRNP</sequence>
<evidence type="ECO:0000256" key="1">
    <source>
        <dbReference type="SAM" id="MobiDB-lite"/>
    </source>
</evidence>
<accession>A0A0E0CV94</accession>
<dbReference type="AlphaFoldDB" id="A0A0E0CV94"/>
<feature type="region of interest" description="Disordered" evidence="1">
    <location>
        <begin position="1"/>
        <end position="40"/>
    </location>
</feature>
<dbReference type="Proteomes" id="UP000008021">
    <property type="component" value="Chromosome 3"/>
</dbReference>
<dbReference type="Gramene" id="OMERI03G03750.1">
    <property type="protein sequence ID" value="OMERI03G03750.1"/>
    <property type="gene ID" value="OMERI03G03750"/>
</dbReference>
<organism evidence="2">
    <name type="scientific">Oryza meridionalis</name>
    <dbReference type="NCBI Taxonomy" id="40149"/>
    <lineage>
        <taxon>Eukaryota</taxon>
        <taxon>Viridiplantae</taxon>
        <taxon>Streptophyta</taxon>
        <taxon>Embryophyta</taxon>
        <taxon>Tracheophyta</taxon>
        <taxon>Spermatophyta</taxon>
        <taxon>Magnoliopsida</taxon>
        <taxon>Liliopsida</taxon>
        <taxon>Poales</taxon>
        <taxon>Poaceae</taxon>
        <taxon>BOP clade</taxon>
        <taxon>Oryzoideae</taxon>
        <taxon>Oryzeae</taxon>
        <taxon>Oryzinae</taxon>
        <taxon>Oryza</taxon>
    </lineage>
</organism>
<dbReference type="EnsemblPlants" id="OMERI03G03750.1">
    <property type="protein sequence ID" value="OMERI03G03750.1"/>
    <property type="gene ID" value="OMERI03G03750"/>
</dbReference>
<evidence type="ECO:0000313" key="3">
    <source>
        <dbReference type="Proteomes" id="UP000008021"/>
    </source>
</evidence>
<protein>
    <submittedName>
        <fullName evidence="2">Uncharacterized protein</fullName>
    </submittedName>
</protein>